<dbReference type="GO" id="GO:0052925">
    <property type="term" value="F:dol-P-Man:Man(5)GlcNAc(2)-PP-Dol alpha-1,3-mannosyltransferase activity"/>
    <property type="evidence" value="ECO:0007669"/>
    <property type="project" value="UniProtKB-EC"/>
</dbReference>
<sequence>MFQTSVQLAGMELVRQVLKLALDPKQIRWVGPALIASDAVLSLLIVWKIPYTEIDWQAYMQQIETYIAGERDYAKISGSTGPLVYPGGHVYIYRLLYALTDGGKDIRLAQYAFIVLYLGTLTLAIAAYRRANAPPWVLPMLVLSKRMHSIFMLRLFNDGFAVAFLFASIVAYQKRWWTVGSLLFSAGLGVKMSLLLVLPAVGLILMLAIGRDRAVKQAVLMMQVQAMLGYEFIVEDVYSYFGRAFELSRQFFFKWTVNWRFVGEETFLSRNFSLGLLAAHGALLVTFLGTRWLKPARITLSGLEWMLLEPPRGAVQAKIAHSVTPDFVFSVVASAMLIGCLCARSLHYQFFAYIAWLAPYVLWRSGLHPVAVYAVWAAQEWAWNVYPSTDTSSMVVVGCLAASVLASWFAIGRTEGVKLAIKDPDLHVE</sequence>
<evidence type="ECO:0000256" key="12">
    <source>
        <dbReference type="ARBA" id="ARBA00049506"/>
    </source>
</evidence>
<evidence type="ECO:0000256" key="8">
    <source>
        <dbReference type="ARBA" id="ARBA00022824"/>
    </source>
</evidence>
<dbReference type="Pfam" id="PF05208">
    <property type="entry name" value="ALG3"/>
    <property type="match status" value="1"/>
</dbReference>
<evidence type="ECO:0000256" key="1">
    <source>
        <dbReference type="ARBA" id="ARBA00004477"/>
    </source>
</evidence>
<evidence type="ECO:0000256" key="6">
    <source>
        <dbReference type="ARBA" id="ARBA00022679"/>
    </source>
</evidence>
<feature type="transmembrane region" description="Helical" evidence="14">
    <location>
        <begin position="350"/>
        <end position="374"/>
    </location>
</feature>
<keyword evidence="7 14" id="KW-0812">Transmembrane</keyword>
<feature type="transmembrane region" description="Helical" evidence="14">
    <location>
        <begin position="149"/>
        <end position="172"/>
    </location>
</feature>
<feature type="transmembrane region" description="Helical" evidence="14">
    <location>
        <begin position="29"/>
        <end position="49"/>
    </location>
</feature>
<comment type="catalytic activity">
    <reaction evidence="12 14">
        <text>an alpha-D-Man-(1-&gt;2)-alpha-D-Man-(1-&gt;2)-alpha-D-Man-(1-&gt;3)-[alpha-D-Man-(1-&gt;6)]-beta-D-Man-(1-&gt;4)-beta-D-GlcNAc-(1-&gt;4)-alpha-D-GlcNAc-diphospho-di-trans,poly-cis-dolichol + a di-trans,poly-cis-dolichyl beta-D-mannosyl phosphate = an alpha-D-Man-(1-&gt;2)-alpha-D-Man-(1-&gt;2)-alpha-D-Man-(1-&gt;3)-[alpha-D-Man-(1-&gt;3)-alpha-D-Man-(1-&gt;6)]-beta-D-Man-(1-&gt;4)-beta-D-GlcNAc-(1-&gt;4)-alpha-D-GlcNAc-diphospho-di-trans,poly-cis-dolichol + a di-trans,poly-cis-dolichyl phosphate + H(+)</text>
        <dbReference type="Rhea" id="RHEA:29527"/>
        <dbReference type="Rhea" id="RHEA-COMP:19498"/>
        <dbReference type="Rhea" id="RHEA-COMP:19501"/>
        <dbReference type="Rhea" id="RHEA-COMP:19516"/>
        <dbReference type="Rhea" id="RHEA-COMP:19517"/>
        <dbReference type="ChEBI" id="CHEBI:15378"/>
        <dbReference type="ChEBI" id="CHEBI:57683"/>
        <dbReference type="ChEBI" id="CHEBI:58211"/>
        <dbReference type="ChEBI" id="CHEBI:132515"/>
        <dbReference type="ChEBI" id="CHEBI:132516"/>
        <dbReference type="EC" id="2.4.1.258"/>
    </reaction>
    <physiologicalReaction direction="left-to-right" evidence="12 14">
        <dbReference type="Rhea" id="RHEA:29528"/>
    </physiologicalReaction>
</comment>
<evidence type="ECO:0000256" key="5">
    <source>
        <dbReference type="ARBA" id="ARBA00022676"/>
    </source>
</evidence>
<keyword evidence="10 14" id="KW-0472">Membrane</keyword>
<dbReference type="OrthoDB" id="20028at2759"/>
<feature type="transmembrane region" description="Helical" evidence="14">
    <location>
        <begin position="394"/>
        <end position="412"/>
    </location>
</feature>
<dbReference type="GO" id="GO:0005789">
    <property type="term" value="C:endoplasmic reticulum membrane"/>
    <property type="evidence" value="ECO:0007669"/>
    <property type="project" value="UniProtKB-SubCell"/>
</dbReference>
<dbReference type="FunCoup" id="A0A1V8TDA1">
    <property type="interactions" value="1204"/>
</dbReference>
<proteinExistence type="inferred from homology"/>
<evidence type="ECO:0000256" key="2">
    <source>
        <dbReference type="ARBA" id="ARBA00004922"/>
    </source>
</evidence>
<comment type="function">
    <text evidence="11 14">Dol-P-Man:Man(5)GlcNAc(2)-PP-Dol alpha-1,3-mannosyltransferase that operates in the biosynthetic pathway of dolichol-linked oligosaccharides, the glycan precursors employed in protein asparagine (N)-glycosylation. The assembly of dolichol-linked oligosaccharides begins on the cytosolic side of the endoplasmic reticulum membrane and finishes in its lumen. The sequential addition of sugars to dolichol pyrophosphate produces dolichol-linked oligosaccharides containing fourteen sugars, including two GlcNAcs, nine mannoses and three glucoses. Once assembled, the oligosaccharide is transferred from the lipid to nascent proteins by oligosaccharyltransferases. In the lumen of the endoplasmic reticulum, adds the first dolichyl beta-D-mannosyl phosphate derived mannose in an alpha-1,3 linkage to Man(5)GlcNAc(2)-PP-dolichol to produce Man(6)GlcNAc(2)-PP-dolichol.</text>
</comment>
<dbReference type="EC" id="2.4.1.258" evidence="3 14"/>
<organism evidence="15 16">
    <name type="scientific">Cryoendolithus antarcticus</name>
    <dbReference type="NCBI Taxonomy" id="1507870"/>
    <lineage>
        <taxon>Eukaryota</taxon>
        <taxon>Fungi</taxon>
        <taxon>Dikarya</taxon>
        <taxon>Ascomycota</taxon>
        <taxon>Pezizomycotina</taxon>
        <taxon>Dothideomycetes</taxon>
        <taxon>Dothideomycetidae</taxon>
        <taxon>Cladosporiales</taxon>
        <taxon>Cladosporiaceae</taxon>
        <taxon>Cryoendolithus</taxon>
    </lineage>
</organism>
<dbReference type="UniPathway" id="UPA00378"/>
<evidence type="ECO:0000256" key="4">
    <source>
        <dbReference type="ARBA" id="ARBA00015561"/>
    </source>
</evidence>
<evidence type="ECO:0000256" key="9">
    <source>
        <dbReference type="ARBA" id="ARBA00022989"/>
    </source>
</evidence>
<evidence type="ECO:0000256" key="14">
    <source>
        <dbReference type="RuleBase" id="RU364047"/>
    </source>
</evidence>
<comment type="subcellular location">
    <subcellularLocation>
        <location evidence="1 14">Endoplasmic reticulum membrane</location>
        <topology evidence="1 14">Multi-pass membrane protein</topology>
    </subcellularLocation>
</comment>
<dbReference type="AlphaFoldDB" id="A0A1V8TDA1"/>
<dbReference type="PANTHER" id="PTHR12646">
    <property type="entry name" value="NOT56 - RELATED"/>
    <property type="match status" value="1"/>
</dbReference>
<dbReference type="Proteomes" id="UP000192596">
    <property type="component" value="Unassembled WGS sequence"/>
</dbReference>
<name>A0A1V8TDA1_9PEZI</name>
<comment type="similarity">
    <text evidence="13">Belongs to the glycosyltransferase ALG3 family.</text>
</comment>
<dbReference type="InterPro" id="IPR007873">
    <property type="entry name" value="Glycosyltransferase_ALG3"/>
</dbReference>
<evidence type="ECO:0000256" key="3">
    <source>
        <dbReference type="ARBA" id="ARBA00011964"/>
    </source>
</evidence>
<feature type="transmembrane region" description="Helical" evidence="14">
    <location>
        <begin position="192"/>
        <end position="210"/>
    </location>
</feature>
<keyword evidence="5 14" id="KW-0328">Glycosyltransferase</keyword>
<keyword evidence="8 14" id="KW-0256">Endoplasmic reticulum</keyword>
<keyword evidence="6 14" id="KW-0808">Transferase</keyword>
<comment type="pathway">
    <text evidence="2 14">Protein modification; protein glycosylation.</text>
</comment>
<evidence type="ECO:0000256" key="11">
    <source>
        <dbReference type="ARBA" id="ARBA00044743"/>
    </source>
</evidence>
<accession>A0A1V8TDA1</accession>
<feature type="transmembrane region" description="Helical" evidence="14">
    <location>
        <begin position="327"/>
        <end position="343"/>
    </location>
</feature>
<evidence type="ECO:0000256" key="10">
    <source>
        <dbReference type="ARBA" id="ARBA00023136"/>
    </source>
</evidence>
<reference evidence="16" key="1">
    <citation type="submission" date="2017-03" db="EMBL/GenBank/DDBJ databases">
        <title>Genomes of endolithic fungi from Antarctica.</title>
        <authorList>
            <person name="Coleine C."/>
            <person name="Masonjones S."/>
            <person name="Stajich J.E."/>
        </authorList>
    </citation>
    <scope>NUCLEOTIDE SEQUENCE [LARGE SCALE GENOMIC DNA]</scope>
    <source>
        <strain evidence="16">CCFEE 5527</strain>
    </source>
</reference>
<evidence type="ECO:0000256" key="13">
    <source>
        <dbReference type="ARBA" id="ARBA00093457"/>
    </source>
</evidence>
<keyword evidence="9 14" id="KW-1133">Transmembrane helix</keyword>
<protein>
    <recommendedName>
        <fullName evidence="4 14">Dol-P-Man:Man(5)GlcNAc(2)-PP-Dol alpha-1,3-mannosyltransferase</fullName>
        <ecNumber evidence="3 14">2.4.1.258</ecNumber>
    </recommendedName>
    <alternativeName>
        <fullName evidence="14">Dol-P-Man-dependent alpha(1-3)-mannosyltransferase</fullName>
    </alternativeName>
</protein>
<dbReference type="EMBL" id="NAJO01000010">
    <property type="protein sequence ID" value="OQO09377.1"/>
    <property type="molecule type" value="Genomic_DNA"/>
</dbReference>
<dbReference type="STRING" id="1507870.A0A1V8TDA1"/>
<dbReference type="InParanoid" id="A0A1V8TDA1"/>
<feature type="transmembrane region" description="Helical" evidence="14">
    <location>
        <begin position="108"/>
        <end position="128"/>
    </location>
</feature>
<comment type="caution">
    <text evidence="15">The sequence shown here is derived from an EMBL/GenBank/DDBJ whole genome shotgun (WGS) entry which is preliminary data.</text>
</comment>
<dbReference type="PANTHER" id="PTHR12646:SF0">
    <property type="entry name" value="DOL-P-MAN:MAN(5)GLCNAC(2)-PP-DOL ALPHA-1,3-MANNOSYLTRANSFERASE"/>
    <property type="match status" value="1"/>
</dbReference>
<evidence type="ECO:0000313" key="15">
    <source>
        <dbReference type="EMBL" id="OQO09377.1"/>
    </source>
</evidence>
<evidence type="ECO:0000256" key="7">
    <source>
        <dbReference type="ARBA" id="ARBA00022692"/>
    </source>
</evidence>
<keyword evidence="16" id="KW-1185">Reference proteome</keyword>
<evidence type="ECO:0000313" key="16">
    <source>
        <dbReference type="Proteomes" id="UP000192596"/>
    </source>
</evidence>
<gene>
    <name evidence="15" type="ORF">B0A48_04775</name>
</gene>
<feature type="transmembrane region" description="Helical" evidence="14">
    <location>
        <begin position="274"/>
        <end position="293"/>
    </location>
</feature>